<name>A0A3E0VZ41_9MICO</name>
<dbReference type="SUPFAM" id="SSF53448">
    <property type="entry name" value="Nucleotide-diphospho-sugar transferases"/>
    <property type="match status" value="1"/>
</dbReference>
<dbReference type="InterPro" id="IPR050834">
    <property type="entry name" value="Glycosyltransf_2"/>
</dbReference>
<dbReference type="Proteomes" id="UP000256709">
    <property type="component" value="Unassembled WGS sequence"/>
</dbReference>
<comment type="caution">
    <text evidence="2">The sequence shown here is derived from an EMBL/GenBank/DDBJ whole genome shotgun (WGS) entry which is preliminary data.</text>
</comment>
<dbReference type="CDD" id="cd00761">
    <property type="entry name" value="Glyco_tranf_GTA_type"/>
    <property type="match status" value="1"/>
</dbReference>
<dbReference type="Pfam" id="PF00535">
    <property type="entry name" value="Glycos_transf_2"/>
    <property type="match status" value="1"/>
</dbReference>
<sequence>MTVTVSCIIPTHARPDFLSEALESVIRQSQPPEEIIVVSDVDDDATEQLCRSMAEQGSVPVSYLRNASVGGASGSRNAGAAKATGEVFAFLDDDDKWKPDYLATALGELRPGVDGVATWIQMFRGDQVAAGLEIAPGLEARRAASENPGVTGSNFIVRRAPFEAIGGFDEKLLVKNDGDFFFRFLLAGFSYAVNARADVLQRKHSSGQLTGRTEFRARGLEAYLAKHRAVLTLADRRSIRLSASRIRFHAATSRPAKIKQLMLGALNSSPGSLLSSVRGRSTKDFWITEGFGTGSKG</sequence>
<dbReference type="Gene3D" id="3.90.550.10">
    <property type="entry name" value="Spore Coat Polysaccharide Biosynthesis Protein SpsA, Chain A"/>
    <property type="match status" value="1"/>
</dbReference>
<dbReference type="RefSeq" id="WP_116281917.1">
    <property type="nucleotide sequence ID" value="NZ_NBXA01000007.1"/>
</dbReference>
<organism evidence="2 3">
    <name type="scientific">Subtercola boreus</name>
    <dbReference type="NCBI Taxonomy" id="120213"/>
    <lineage>
        <taxon>Bacteria</taxon>
        <taxon>Bacillati</taxon>
        <taxon>Actinomycetota</taxon>
        <taxon>Actinomycetes</taxon>
        <taxon>Micrococcales</taxon>
        <taxon>Microbacteriaceae</taxon>
        <taxon>Subtercola</taxon>
    </lineage>
</organism>
<dbReference type="GO" id="GO:0044010">
    <property type="term" value="P:single-species biofilm formation"/>
    <property type="evidence" value="ECO:0007669"/>
    <property type="project" value="TreeGrafter"/>
</dbReference>
<evidence type="ECO:0000313" key="3">
    <source>
        <dbReference type="Proteomes" id="UP000256709"/>
    </source>
</evidence>
<evidence type="ECO:0000259" key="1">
    <source>
        <dbReference type="Pfam" id="PF00535"/>
    </source>
</evidence>
<gene>
    <name evidence="2" type="ORF">B7R21_03745</name>
</gene>
<reference evidence="2 3" key="1">
    <citation type="submission" date="2017-04" db="EMBL/GenBank/DDBJ databases">
        <title>Comparative genome analysis of Subtercola boreus.</title>
        <authorList>
            <person name="Cho Y.-J."/>
            <person name="Cho A."/>
            <person name="Kim O.-S."/>
            <person name="Lee J.-I."/>
        </authorList>
    </citation>
    <scope>NUCLEOTIDE SEQUENCE [LARGE SCALE GENOMIC DNA]</scope>
    <source>
        <strain evidence="2 3">P27444</strain>
    </source>
</reference>
<dbReference type="AlphaFoldDB" id="A0A3E0VZ41"/>
<dbReference type="OrthoDB" id="3177103at2"/>
<dbReference type="PANTHER" id="PTHR43685:SF2">
    <property type="entry name" value="GLYCOSYLTRANSFERASE 2-LIKE DOMAIN-CONTAINING PROTEIN"/>
    <property type="match status" value="1"/>
</dbReference>
<feature type="domain" description="Glycosyltransferase 2-like" evidence="1">
    <location>
        <begin position="6"/>
        <end position="165"/>
    </location>
</feature>
<proteinExistence type="predicted"/>
<dbReference type="PANTHER" id="PTHR43685">
    <property type="entry name" value="GLYCOSYLTRANSFERASE"/>
    <property type="match status" value="1"/>
</dbReference>
<dbReference type="InterPro" id="IPR001173">
    <property type="entry name" value="Glyco_trans_2-like"/>
</dbReference>
<dbReference type="EMBL" id="NBXA01000007">
    <property type="protein sequence ID" value="RFA15156.1"/>
    <property type="molecule type" value="Genomic_DNA"/>
</dbReference>
<protein>
    <recommendedName>
        <fullName evidence="1">Glycosyltransferase 2-like domain-containing protein</fullName>
    </recommendedName>
</protein>
<accession>A0A3E0VZ41</accession>
<evidence type="ECO:0000313" key="2">
    <source>
        <dbReference type="EMBL" id="RFA15156.1"/>
    </source>
</evidence>
<dbReference type="InterPro" id="IPR029044">
    <property type="entry name" value="Nucleotide-diphossugar_trans"/>
</dbReference>